<dbReference type="InterPro" id="IPR008984">
    <property type="entry name" value="SMAD_FHA_dom_sf"/>
</dbReference>
<dbReference type="InterPro" id="IPR041388">
    <property type="entry name" value="FHA_2"/>
</dbReference>
<dbReference type="Pfam" id="PF17913">
    <property type="entry name" value="FHA_2"/>
    <property type="match status" value="1"/>
</dbReference>
<dbReference type="EMBL" id="AGBW02008899">
    <property type="protein sequence ID" value="OWR52233.1"/>
    <property type="molecule type" value="Genomic_DNA"/>
</dbReference>
<dbReference type="OrthoDB" id="19045at2759"/>
<dbReference type="SUPFAM" id="SSF49879">
    <property type="entry name" value="SMAD/FHA domain"/>
    <property type="match status" value="1"/>
</dbReference>
<dbReference type="InterPro" id="IPR013954">
    <property type="entry name" value="PNK3P"/>
</dbReference>
<proteinExistence type="predicted"/>
<dbReference type="GO" id="GO:0005634">
    <property type="term" value="C:nucleus"/>
    <property type="evidence" value="ECO:0007669"/>
    <property type="project" value="UniProtKB-SubCell"/>
</dbReference>
<keyword evidence="4" id="KW-0234">DNA repair</keyword>
<feature type="region of interest" description="Disordered" evidence="6">
    <location>
        <begin position="101"/>
        <end position="125"/>
    </location>
</feature>
<dbReference type="Gene3D" id="3.40.50.300">
    <property type="entry name" value="P-loop containing nucleotide triphosphate hydrolases"/>
    <property type="match status" value="1"/>
</dbReference>
<evidence type="ECO:0000256" key="6">
    <source>
        <dbReference type="SAM" id="MobiDB-lite"/>
    </source>
</evidence>
<dbReference type="GO" id="GO:0006281">
    <property type="term" value="P:DNA repair"/>
    <property type="evidence" value="ECO:0007669"/>
    <property type="project" value="UniProtKB-KW"/>
</dbReference>
<evidence type="ECO:0000313" key="8">
    <source>
        <dbReference type="Proteomes" id="UP000007151"/>
    </source>
</evidence>
<comment type="caution">
    <text evidence="7">The sequence shown here is derived from an EMBL/GenBank/DDBJ whole genome shotgun (WGS) entry which is preliminary data.</text>
</comment>
<protein>
    <submittedName>
        <fullName evidence="7">Bifunctional polynucleotide phosphatase/kinase</fullName>
    </submittedName>
</protein>
<sequence>MIRQCFLRCLLDSHSPIKLPHNVDVIVGRSKITKIKDQSCSRQQITLKADCEECSVELKSIGINPSGLDGFALERNSLYKLQHGSRVEILLNNYIHVIEFEPPPDNHNEQKQNKRKLEEDIVDSAPRKKSKTEAELIKVSTKEAGKDMWEEIDKGEVYMFTAKGVKSSSRIAAFDMDGTLIKTKSGKVHPVDVNDWQIAMPQVPQKLSDKFEEGYKIVILSNQSPIGSGRVRIDDFKKKIEGLVQKLNVPVQVYLATGKGIYRKPMTGMWKILSEKYNDDILIDMDNSFYCGDAAGRAANWAPGRKKDHSMADILLAENLGLKFYTPEQFFLGHSIANVPMSKPEFIPKEVTAEPFNEDLISDEKELLVLVGYPGSGKSFVAKLIEQKSGSRYVTVCRDVLGTWQKCASEASKLLQQGKSVIVDSTNPDTESRSRWTSIAKNLNVQCRCARMMTTKAHSLHNNKFREIMKFKHVPVNEIVFHSYKNKFVPPSLTEGFKEIIEVKFNPTFKDDEAEKTYRMYLLEK</sequence>
<reference evidence="7 8" key="1">
    <citation type="journal article" date="2011" name="Cell">
        <title>The monarch butterfly genome yields insights into long-distance migration.</title>
        <authorList>
            <person name="Zhan S."/>
            <person name="Merlin C."/>
            <person name="Boore J.L."/>
            <person name="Reppert S.M."/>
        </authorList>
    </citation>
    <scope>NUCLEOTIDE SEQUENCE [LARGE SCALE GENOMIC DNA]</scope>
    <source>
        <strain evidence="7">F-2</strain>
    </source>
</reference>
<dbReference type="NCBIfam" id="TIGR01662">
    <property type="entry name" value="HAD-SF-IIIA"/>
    <property type="match status" value="1"/>
</dbReference>
<keyword evidence="8" id="KW-1185">Reference proteome</keyword>
<feature type="compositionally biased region" description="Basic and acidic residues" evidence="6">
    <location>
        <begin position="104"/>
        <end position="119"/>
    </location>
</feature>
<dbReference type="PANTHER" id="PTHR12083">
    <property type="entry name" value="BIFUNCTIONAL POLYNUCLEOTIDE PHOSPHATASE/KINASE"/>
    <property type="match status" value="1"/>
</dbReference>
<dbReference type="Pfam" id="PF08645">
    <property type="entry name" value="PNK3P"/>
    <property type="match status" value="1"/>
</dbReference>
<dbReference type="KEGG" id="dpl:KGM_211254"/>
<dbReference type="AlphaFoldDB" id="A0A212FEU4"/>
<dbReference type="GO" id="GO:0003690">
    <property type="term" value="F:double-stranded DNA binding"/>
    <property type="evidence" value="ECO:0007669"/>
    <property type="project" value="TreeGrafter"/>
</dbReference>
<dbReference type="InterPro" id="IPR036412">
    <property type="entry name" value="HAD-like_sf"/>
</dbReference>
<dbReference type="FunCoup" id="A0A212FEU4">
    <property type="interactions" value="1031"/>
</dbReference>
<evidence type="ECO:0000256" key="1">
    <source>
        <dbReference type="ARBA" id="ARBA00004123"/>
    </source>
</evidence>
<dbReference type="FunFam" id="3.40.50.1000:FF:000078">
    <property type="entry name" value="Bifunctional polynucleotide phosphatase/kinase"/>
    <property type="match status" value="1"/>
</dbReference>
<dbReference type="PANTHER" id="PTHR12083:SF9">
    <property type="entry name" value="BIFUNCTIONAL POLYNUCLEOTIDE PHOSPHATASE_KINASE"/>
    <property type="match status" value="1"/>
</dbReference>
<dbReference type="GO" id="GO:0046404">
    <property type="term" value="F:ATP-dependent polydeoxyribonucleotide 5'-hydroxyl-kinase activity"/>
    <property type="evidence" value="ECO:0007669"/>
    <property type="project" value="TreeGrafter"/>
</dbReference>
<dbReference type="Gene3D" id="3.40.50.1000">
    <property type="entry name" value="HAD superfamily/HAD-like"/>
    <property type="match status" value="1"/>
</dbReference>
<dbReference type="SUPFAM" id="SSF52540">
    <property type="entry name" value="P-loop containing nucleoside triphosphate hydrolases"/>
    <property type="match status" value="1"/>
</dbReference>
<evidence type="ECO:0000256" key="3">
    <source>
        <dbReference type="ARBA" id="ARBA00022801"/>
    </source>
</evidence>
<dbReference type="InterPro" id="IPR006551">
    <property type="entry name" value="Polynucleotide_phosphatase"/>
</dbReference>
<keyword evidence="3" id="KW-0378">Hydrolase</keyword>
<dbReference type="NCBIfam" id="TIGR01664">
    <property type="entry name" value="DNA-3'-Pase"/>
    <property type="match status" value="1"/>
</dbReference>
<dbReference type="Proteomes" id="UP000007151">
    <property type="component" value="Unassembled WGS sequence"/>
</dbReference>
<name>A0A212FEU4_DANPL</name>
<evidence type="ECO:0000313" key="7">
    <source>
        <dbReference type="EMBL" id="OWR52233.1"/>
    </source>
</evidence>
<keyword evidence="2" id="KW-0227">DNA damage</keyword>
<dbReference type="CDD" id="cd01625">
    <property type="entry name" value="HAD_PNP"/>
    <property type="match status" value="1"/>
</dbReference>
<comment type="subcellular location">
    <subcellularLocation>
        <location evidence="1">Nucleus</location>
    </subcellularLocation>
</comment>
<dbReference type="InterPro" id="IPR006549">
    <property type="entry name" value="HAD-SF_hydro_IIIA"/>
</dbReference>
<dbReference type="SUPFAM" id="SSF56784">
    <property type="entry name" value="HAD-like"/>
    <property type="match status" value="1"/>
</dbReference>
<evidence type="ECO:0000256" key="4">
    <source>
        <dbReference type="ARBA" id="ARBA00023204"/>
    </source>
</evidence>
<gene>
    <name evidence="7" type="ORF">KGM_211254</name>
</gene>
<evidence type="ECO:0000256" key="5">
    <source>
        <dbReference type="ARBA" id="ARBA00023242"/>
    </source>
</evidence>
<evidence type="ECO:0000256" key="2">
    <source>
        <dbReference type="ARBA" id="ARBA00022763"/>
    </source>
</evidence>
<accession>A0A212FEU4</accession>
<dbReference type="Gene3D" id="2.60.200.20">
    <property type="match status" value="1"/>
</dbReference>
<dbReference type="InterPro" id="IPR027417">
    <property type="entry name" value="P-loop_NTPase"/>
</dbReference>
<dbReference type="eggNOG" id="KOG2134">
    <property type="taxonomic scope" value="Eukaryota"/>
</dbReference>
<dbReference type="Pfam" id="PF13671">
    <property type="entry name" value="AAA_33"/>
    <property type="match status" value="1"/>
</dbReference>
<dbReference type="GO" id="GO:0046403">
    <property type="term" value="F:polynucleotide 3'-phosphatase activity"/>
    <property type="evidence" value="ECO:0007669"/>
    <property type="project" value="TreeGrafter"/>
</dbReference>
<keyword evidence="5" id="KW-0539">Nucleus</keyword>
<dbReference type="STRING" id="278856.A0A212FEU4"/>
<organism evidence="7 8">
    <name type="scientific">Danaus plexippus plexippus</name>
    <dbReference type="NCBI Taxonomy" id="278856"/>
    <lineage>
        <taxon>Eukaryota</taxon>
        <taxon>Metazoa</taxon>
        <taxon>Ecdysozoa</taxon>
        <taxon>Arthropoda</taxon>
        <taxon>Hexapoda</taxon>
        <taxon>Insecta</taxon>
        <taxon>Pterygota</taxon>
        <taxon>Neoptera</taxon>
        <taxon>Endopterygota</taxon>
        <taxon>Lepidoptera</taxon>
        <taxon>Glossata</taxon>
        <taxon>Ditrysia</taxon>
        <taxon>Papilionoidea</taxon>
        <taxon>Nymphalidae</taxon>
        <taxon>Danainae</taxon>
        <taxon>Danaini</taxon>
        <taxon>Danaina</taxon>
        <taxon>Danaus</taxon>
        <taxon>Danaus</taxon>
    </lineage>
</organism>
<dbReference type="FunFam" id="3.40.50.300:FF:000737">
    <property type="entry name" value="Bifunctional polynucleotide phosphatase/kinase"/>
    <property type="match status" value="1"/>
</dbReference>
<dbReference type="InterPro" id="IPR023214">
    <property type="entry name" value="HAD_sf"/>
</dbReference>